<gene>
    <name evidence="1" type="ORF">EDB92DRAFT_630377</name>
</gene>
<dbReference type="AlphaFoldDB" id="A0AAD4LI07"/>
<organism evidence="1 2">
    <name type="scientific">Lactarius akahatsu</name>
    <dbReference type="NCBI Taxonomy" id="416441"/>
    <lineage>
        <taxon>Eukaryota</taxon>
        <taxon>Fungi</taxon>
        <taxon>Dikarya</taxon>
        <taxon>Basidiomycota</taxon>
        <taxon>Agaricomycotina</taxon>
        <taxon>Agaricomycetes</taxon>
        <taxon>Russulales</taxon>
        <taxon>Russulaceae</taxon>
        <taxon>Lactarius</taxon>
    </lineage>
</organism>
<accession>A0AAD4LI07</accession>
<sequence>MSNLNLLPNPRIGSANPSASLSALWGYIQPALDHILRSPVDDLSKAPAVDVNYHIGIHTALYNYFTNHASPIPVPHLSIGAPRPPPESIPAATPLGCDVYDRLDAYLADAAREVLLDAPTDDSTLLHYLVPRFTRYSSGAQSINRLLNYVNRQYVRRAADEDRGWLRICDIVSEVIESEAECRQGGAFSQRKIAEKMRERRAAELRRWGAPDGATMEQLARAEARAEAASALDRVVPILSLAYRRFRTEVLEPLLVVPKAKAKGKKKGLTEDEKAAVRPKGRLARAVKELLESRGGDAGERDKLASEMADMLTCTGIRPDHPLRRRLRKYSVPVT</sequence>
<evidence type="ECO:0000313" key="1">
    <source>
        <dbReference type="EMBL" id="KAH8992093.1"/>
    </source>
</evidence>
<protein>
    <submittedName>
        <fullName evidence="1">Uncharacterized protein</fullName>
    </submittedName>
</protein>
<dbReference type="SUPFAM" id="SSF74788">
    <property type="entry name" value="Cullin repeat-like"/>
    <property type="match status" value="1"/>
</dbReference>
<name>A0AAD4LI07_9AGAM</name>
<dbReference type="EMBL" id="JAKELL010000024">
    <property type="protein sequence ID" value="KAH8992093.1"/>
    <property type="molecule type" value="Genomic_DNA"/>
</dbReference>
<dbReference type="InterPro" id="IPR016159">
    <property type="entry name" value="Cullin_repeat-like_dom_sf"/>
</dbReference>
<comment type="caution">
    <text evidence="1">The sequence shown here is derived from an EMBL/GenBank/DDBJ whole genome shotgun (WGS) entry which is preliminary data.</text>
</comment>
<keyword evidence="2" id="KW-1185">Reference proteome</keyword>
<reference evidence="1" key="1">
    <citation type="submission" date="2022-01" db="EMBL/GenBank/DDBJ databases">
        <title>Comparative genomics reveals a dynamic genome evolution in the ectomycorrhizal milk-cap (Lactarius) mushrooms.</title>
        <authorList>
            <consortium name="DOE Joint Genome Institute"/>
            <person name="Lebreton A."/>
            <person name="Tang N."/>
            <person name="Kuo A."/>
            <person name="LaButti K."/>
            <person name="Drula E."/>
            <person name="Barry K."/>
            <person name="Clum A."/>
            <person name="Lipzen A."/>
            <person name="Mousain D."/>
            <person name="Ng V."/>
            <person name="Wang R."/>
            <person name="Wang X."/>
            <person name="Dai Y."/>
            <person name="Henrissat B."/>
            <person name="Grigoriev I.V."/>
            <person name="Guerin-Laguette A."/>
            <person name="Yu F."/>
            <person name="Martin F.M."/>
        </authorList>
    </citation>
    <scope>NUCLEOTIDE SEQUENCE</scope>
    <source>
        <strain evidence="1">QP</strain>
    </source>
</reference>
<dbReference type="Proteomes" id="UP001201163">
    <property type="component" value="Unassembled WGS sequence"/>
</dbReference>
<proteinExistence type="predicted"/>
<evidence type="ECO:0000313" key="2">
    <source>
        <dbReference type="Proteomes" id="UP001201163"/>
    </source>
</evidence>
<dbReference type="Gene3D" id="1.20.1310.10">
    <property type="entry name" value="Cullin Repeats"/>
    <property type="match status" value="1"/>
</dbReference>